<organism evidence="2 3">
    <name type="scientific">Sulfitobacter marinus</name>
    <dbReference type="NCBI Taxonomy" id="394264"/>
    <lineage>
        <taxon>Bacteria</taxon>
        <taxon>Pseudomonadati</taxon>
        <taxon>Pseudomonadota</taxon>
        <taxon>Alphaproteobacteria</taxon>
        <taxon>Rhodobacterales</taxon>
        <taxon>Roseobacteraceae</taxon>
        <taxon>Sulfitobacter</taxon>
    </lineage>
</organism>
<accession>A0A1I6T197</accession>
<keyword evidence="3" id="KW-1185">Reference proteome</keyword>
<feature type="transmembrane region" description="Helical" evidence="1">
    <location>
        <begin position="198"/>
        <end position="215"/>
    </location>
</feature>
<evidence type="ECO:0000256" key="1">
    <source>
        <dbReference type="SAM" id="Phobius"/>
    </source>
</evidence>
<keyword evidence="1" id="KW-0472">Membrane</keyword>
<gene>
    <name evidence="2" type="ORF">SAMN04488040_1974</name>
</gene>
<dbReference type="STRING" id="394264.SAMN04488040_1974"/>
<protein>
    <submittedName>
        <fullName evidence="2">Paraquat-inducible protein A</fullName>
    </submittedName>
</protein>
<keyword evidence="1" id="KW-1133">Transmembrane helix</keyword>
<dbReference type="AlphaFoldDB" id="A0A1I6T197"/>
<sequence>MTRSCEELNIKCQKLLYKSAMKDTVDTQTQTPLADLIVCPQCDAVYHLKIPKMGERAVCQRCHTVLIAPRHKAGLIIIAISIATFILIIGAAFFPFLDIDAAGNKNSVSVIDAALAFSSGPLLLLALATAALILIVPLIRVVITLYVLVPVVLDLPPARYAMQAFRASEALRPWSMAEIFALGCAVALVKIADLATVGFGPAFWMFGGLVVLVVAQENFICKWSVWNSLEHPKKS</sequence>
<reference evidence="3" key="1">
    <citation type="submission" date="2016-10" db="EMBL/GenBank/DDBJ databases">
        <authorList>
            <person name="Varghese N."/>
            <person name="Submissions S."/>
        </authorList>
    </citation>
    <scope>NUCLEOTIDE SEQUENCE [LARGE SCALE GENOMIC DNA]</scope>
    <source>
        <strain evidence="3">DSM 23422</strain>
    </source>
</reference>
<keyword evidence="1" id="KW-0812">Transmembrane</keyword>
<feature type="transmembrane region" description="Helical" evidence="1">
    <location>
        <begin position="122"/>
        <end position="153"/>
    </location>
</feature>
<feature type="transmembrane region" description="Helical" evidence="1">
    <location>
        <begin position="174"/>
        <end position="192"/>
    </location>
</feature>
<evidence type="ECO:0000313" key="2">
    <source>
        <dbReference type="EMBL" id="SFS82787.1"/>
    </source>
</evidence>
<dbReference type="Pfam" id="PF04403">
    <property type="entry name" value="PqiA"/>
    <property type="match status" value="1"/>
</dbReference>
<dbReference type="Proteomes" id="UP000199239">
    <property type="component" value="Unassembled WGS sequence"/>
</dbReference>
<proteinExistence type="predicted"/>
<feature type="transmembrane region" description="Helical" evidence="1">
    <location>
        <begin position="73"/>
        <end position="97"/>
    </location>
</feature>
<dbReference type="InterPro" id="IPR007498">
    <property type="entry name" value="PqiA-like"/>
</dbReference>
<name>A0A1I6T197_9RHOB</name>
<dbReference type="EMBL" id="FPAJ01000003">
    <property type="protein sequence ID" value="SFS82787.1"/>
    <property type="molecule type" value="Genomic_DNA"/>
</dbReference>
<evidence type="ECO:0000313" key="3">
    <source>
        <dbReference type="Proteomes" id="UP000199239"/>
    </source>
</evidence>